<organism evidence="1 2">
    <name type="scientific">Taterapox virus</name>
    <dbReference type="NCBI Taxonomy" id="28871"/>
    <lineage>
        <taxon>Viruses</taxon>
        <taxon>Varidnaviria</taxon>
        <taxon>Bamfordvirae</taxon>
        <taxon>Nucleocytoviricota</taxon>
        <taxon>Pokkesviricetes</taxon>
        <taxon>Chitovirales</taxon>
        <taxon>Poxviridae</taxon>
        <taxon>Chordopoxvirinae</taxon>
        <taxon>Orthopoxvirus</taxon>
        <taxon>Orthopoxvirus taterapox</taxon>
    </lineage>
</organism>
<accession>Q0NPE0</accession>
<dbReference type="InterPro" id="IPR021155">
    <property type="entry name" value="Poxvirus_E2/O1"/>
</dbReference>
<sequence length="64" mass="7453">MFMYPDFARNALSKLISKKLNIEKVYSKHQLVLLDYGLHGLLPKSLYLEAINSDILNVRFFPPK</sequence>
<dbReference type="Pfam" id="PF04497">
    <property type="entry name" value="Pox_E2-like"/>
    <property type="match status" value="1"/>
</dbReference>
<dbReference type="RefSeq" id="YP_717378.1">
    <property type="nucleotide sequence ID" value="NC_008291.1"/>
</dbReference>
<dbReference type="Proteomes" id="UP000139570">
    <property type="component" value="Segment"/>
</dbReference>
<gene>
    <name evidence="1" type="ORF">TATV_DAH68_071</name>
</gene>
<dbReference type="KEGG" id="vg:4238738"/>
<dbReference type="GeneID" id="4238738"/>
<evidence type="ECO:0000313" key="2">
    <source>
        <dbReference type="Proteomes" id="UP000139570"/>
    </source>
</evidence>
<evidence type="ECO:0000313" key="1">
    <source>
        <dbReference type="EMBL" id="ABD97637.1"/>
    </source>
</evidence>
<name>Q0NPE0_9POXV</name>
<dbReference type="EMBL" id="DQ437594">
    <property type="protein sequence ID" value="ABD97637.1"/>
    <property type="molecule type" value="Genomic_DNA"/>
</dbReference>
<keyword evidence="2" id="KW-1185">Reference proteome</keyword>
<reference evidence="1 2" key="1">
    <citation type="journal article" date="2006" name="Science">
        <title>Genome sequence diversity and clues to the evolution of variola (smallpox) virus.</title>
        <authorList>
            <person name="Esposito J.J."/>
            <person name="Sammons S.A."/>
            <person name="Frace A.M."/>
            <person name="Osborne J.D."/>
            <person name="Olsen-Rasmussen M."/>
            <person name="Zhang M."/>
            <person name="Govil D."/>
            <person name="Damon I.K."/>
            <person name="Kline R."/>
            <person name="Laker M."/>
            <person name="Li Y."/>
            <person name="Smith G.L."/>
            <person name="Meyer H."/>
            <person name="LeDuc J.W."/>
            <person name="Wohlhueter R.M."/>
        </authorList>
    </citation>
    <scope>NUCLEOTIDE SEQUENCE [LARGE SCALE GENOMIC DNA]</scope>
    <source>
        <strain evidence="1">Dahomey 1968</strain>
    </source>
</reference>
<protein>
    <submittedName>
        <fullName evidence="1">Uncharacterized protein</fullName>
    </submittedName>
</protein>
<proteinExistence type="predicted"/>